<gene>
    <name evidence="2" type="ORF">HEK616_84730</name>
</gene>
<evidence type="ECO:0000313" key="2">
    <source>
        <dbReference type="EMBL" id="BDM74986.1"/>
    </source>
</evidence>
<feature type="domain" description="Large ribosomal subunit protein bL12 C-terminal" evidence="1">
    <location>
        <begin position="15"/>
        <end position="78"/>
    </location>
</feature>
<dbReference type="Proteomes" id="UP001059597">
    <property type="component" value="Plasmid SNP1"/>
</dbReference>
<sequence>MVEYFELVCDEASSDVVLVESGRGVVEVVKVLRRYTGLSLWRSKLLTRDVPATVLEDVSPELADAVVAVLREAGAVAEARQKPV</sequence>
<accession>A0ABM8A8D5</accession>
<protein>
    <recommendedName>
        <fullName evidence="1">Large ribosomal subunit protein bL12 C-terminal domain-containing protein</fullName>
    </recommendedName>
</protein>
<dbReference type="Gene3D" id="3.30.1390.10">
    <property type="match status" value="1"/>
</dbReference>
<dbReference type="Pfam" id="PF00542">
    <property type="entry name" value="Ribosomal_L12"/>
    <property type="match status" value="1"/>
</dbReference>
<dbReference type="SUPFAM" id="SSF54736">
    <property type="entry name" value="ClpS-like"/>
    <property type="match status" value="1"/>
</dbReference>
<proteinExistence type="predicted"/>
<dbReference type="InterPro" id="IPR013823">
    <property type="entry name" value="Ribosomal_bL12_C"/>
</dbReference>
<evidence type="ECO:0000259" key="1">
    <source>
        <dbReference type="Pfam" id="PF00542"/>
    </source>
</evidence>
<dbReference type="InterPro" id="IPR014719">
    <property type="entry name" value="Ribosomal_bL12_C/ClpS-like"/>
</dbReference>
<dbReference type="RefSeq" id="WP_261958377.1">
    <property type="nucleotide sequence ID" value="NZ_AP026074.1"/>
</dbReference>
<organism evidence="2 3">
    <name type="scientific">Streptomyces nigrescens</name>
    <dbReference type="NCBI Taxonomy" id="1920"/>
    <lineage>
        <taxon>Bacteria</taxon>
        <taxon>Bacillati</taxon>
        <taxon>Actinomycetota</taxon>
        <taxon>Actinomycetes</taxon>
        <taxon>Kitasatosporales</taxon>
        <taxon>Streptomycetaceae</taxon>
        <taxon>Streptomyces</taxon>
    </lineage>
</organism>
<geneLocation type="plasmid" evidence="2 3">
    <name>SNP1</name>
</geneLocation>
<keyword evidence="3" id="KW-1185">Reference proteome</keyword>
<name>A0ABM8A8D5_STRNI</name>
<reference evidence="2" key="1">
    <citation type="submission" date="2022-06" db="EMBL/GenBank/DDBJ databases">
        <title>Complete genome sequence of Streptomyces nigrescens HEK616.</title>
        <authorList>
            <person name="Asamizu S."/>
            <person name="Onaka H."/>
        </authorList>
    </citation>
    <scope>NUCLEOTIDE SEQUENCE</scope>
    <source>
        <strain evidence="2">HEK616</strain>
        <plasmid evidence="2">SNP1</plasmid>
    </source>
</reference>
<keyword evidence="2" id="KW-0614">Plasmid</keyword>
<dbReference type="EMBL" id="AP026074">
    <property type="protein sequence ID" value="BDM74986.1"/>
    <property type="molecule type" value="Genomic_DNA"/>
</dbReference>
<evidence type="ECO:0000313" key="3">
    <source>
        <dbReference type="Proteomes" id="UP001059597"/>
    </source>
</evidence>